<reference evidence="4 6" key="1">
    <citation type="submission" date="2018-09" db="EMBL/GenBank/DDBJ databases">
        <title>Genomic investigation of the strawberry pathogen Phytophthora fragariae indicates pathogenicity is determined by transcriptional variation in three key races.</title>
        <authorList>
            <person name="Adams T.M."/>
            <person name="Armitage A.D."/>
            <person name="Sobczyk M.K."/>
            <person name="Bates H.J."/>
            <person name="Dunwell J.M."/>
            <person name="Nellist C.F."/>
            <person name="Harrison R.J."/>
        </authorList>
    </citation>
    <scope>NUCLEOTIDE SEQUENCE [LARGE SCALE GENOMIC DNA]</scope>
    <source>
        <strain evidence="2 4">SCRP249</strain>
        <strain evidence="1 6">SCRP324</strain>
        <strain evidence="3 5">SCRP333</strain>
    </source>
</reference>
<dbReference type="OrthoDB" id="10319006at2759"/>
<gene>
    <name evidence="2" type="ORF">PR001_g16631</name>
    <name evidence="1" type="ORF">PR002_g16915</name>
    <name evidence="3" type="ORF">PR003_g17048</name>
</gene>
<proteinExistence type="predicted"/>
<dbReference type="Proteomes" id="UP000429607">
    <property type="component" value="Unassembled WGS sequence"/>
</dbReference>
<keyword evidence="5" id="KW-1185">Reference proteome</keyword>
<accession>A0A6A3KSR1</accession>
<sequence>MEEATTTLKGMALTTTTALRMGKTTAVAMNTNAPFVMNTVADMAATEVLLLPAVDMVNTIEDTAPTRTNTEDQAMTTTRMIEAMVGMLSVLMAVIEAKVKKTMKAIAIGPAAAIEDGVVRRRQRLP</sequence>
<dbReference type="AlphaFoldDB" id="A0A6A3KSR1"/>
<evidence type="ECO:0000313" key="1">
    <source>
        <dbReference type="EMBL" id="KAE9004918.1"/>
    </source>
</evidence>
<evidence type="ECO:0000313" key="6">
    <source>
        <dbReference type="Proteomes" id="UP000435112"/>
    </source>
</evidence>
<dbReference type="EMBL" id="QXFT01001283">
    <property type="protein sequence ID" value="KAE9323122.1"/>
    <property type="molecule type" value="Genomic_DNA"/>
</dbReference>
<evidence type="ECO:0000313" key="4">
    <source>
        <dbReference type="Proteomes" id="UP000429607"/>
    </source>
</evidence>
<protein>
    <submittedName>
        <fullName evidence="2">Uncharacterized protein</fullName>
    </submittedName>
</protein>
<evidence type="ECO:0000313" key="3">
    <source>
        <dbReference type="EMBL" id="KAE9323122.1"/>
    </source>
</evidence>
<dbReference type="Proteomes" id="UP000435112">
    <property type="component" value="Unassembled WGS sequence"/>
</dbReference>
<dbReference type="EMBL" id="QXFV01001326">
    <property type="protein sequence ID" value="KAE9008657.1"/>
    <property type="molecule type" value="Genomic_DNA"/>
</dbReference>
<dbReference type="Proteomes" id="UP000434957">
    <property type="component" value="Unassembled WGS sequence"/>
</dbReference>
<evidence type="ECO:0000313" key="2">
    <source>
        <dbReference type="EMBL" id="KAE9008657.1"/>
    </source>
</evidence>
<name>A0A6A3KSR1_9STRA</name>
<comment type="caution">
    <text evidence="2">The sequence shown here is derived from an EMBL/GenBank/DDBJ whole genome shotgun (WGS) entry which is preliminary data.</text>
</comment>
<evidence type="ECO:0000313" key="5">
    <source>
        <dbReference type="Proteomes" id="UP000434957"/>
    </source>
</evidence>
<organism evidence="2 4">
    <name type="scientific">Phytophthora rubi</name>
    <dbReference type="NCBI Taxonomy" id="129364"/>
    <lineage>
        <taxon>Eukaryota</taxon>
        <taxon>Sar</taxon>
        <taxon>Stramenopiles</taxon>
        <taxon>Oomycota</taxon>
        <taxon>Peronosporomycetes</taxon>
        <taxon>Peronosporales</taxon>
        <taxon>Peronosporaceae</taxon>
        <taxon>Phytophthora</taxon>
    </lineage>
</organism>
<dbReference type="EMBL" id="QXFU01001325">
    <property type="protein sequence ID" value="KAE9004918.1"/>
    <property type="molecule type" value="Genomic_DNA"/>
</dbReference>